<dbReference type="InterPro" id="IPR029044">
    <property type="entry name" value="Nucleotide-diphossugar_trans"/>
</dbReference>
<dbReference type="SUPFAM" id="SSF53448">
    <property type="entry name" value="Nucleotide-diphospho-sugar transferases"/>
    <property type="match status" value="1"/>
</dbReference>
<comment type="caution">
    <text evidence="4">The sequence shown here is derived from an EMBL/GenBank/DDBJ whole genome shotgun (WGS) entry which is preliminary data.</text>
</comment>
<dbReference type="Proteomes" id="UP000270856">
    <property type="component" value="Unassembled WGS sequence"/>
</dbReference>
<reference evidence="4 5" key="1">
    <citation type="submission" date="2018-11" db="EMBL/GenBank/DDBJ databases">
        <title>Aureibaculum marinum gen. nov., sp. nov., a member of the family Flavobacteriaceae isolated from the Bohai Sea.</title>
        <authorList>
            <person name="Ji X."/>
        </authorList>
    </citation>
    <scope>NUCLEOTIDE SEQUENCE [LARGE SCALE GENOMIC DNA]</scope>
    <source>
        <strain evidence="4 5">BH-SD17</strain>
    </source>
</reference>
<evidence type="ECO:0000256" key="2">
    <source>
        <dbReference type="ARBA" id="ARBA00022679"/>
    </source>
</evidence>
<dbReference type="Pfam" id="PF00535">
    <property type="entry name" value="Glycos_transf_2"/>
    <property type="match status" value="1"/>
</dbReference>
<feature type="domain" description="Glycosyltransferase 2-like" evidence="3">
    <location>
        <begin position="8"/>
        <end position="170"/>
    </location>
</feature>
<dbReference type="Gene3D" id="3.90.550.10">
    <property type="entry name" value="Spore Coat Polysaccharide Biosynthesis Protein SpsA, Chain A"/>
    <property type="match status" value="1"/>
</dbReference>
<evidence type="ECO:0000256" key="1">
    <source>
        <dbReference type="ARBA" id="ARBA00022676"/>
    </source>
</evidence>
<name>A0A3N4NMF9_9FLAO</name>
<evidence type="ECO:0000313" key="5">
    <source>
        <dbReference type="Proteomes" id="UP000270856"/>
    </source>
</evidence>
<proteinExistence type="predicted"/>
<dbReference type="PANTHER" id="PTHR22916">
    <property type="entry name" value="GLYCOSYLTRANSFERASE"/>
    <property type="match status" value="1"/>
</dbReference>
<dbReference type="AlphaFoldDB" id="A0A3N4NMF9"/>
<keyword evidence="1" id="KW-0328">Glycosyltransferase</keyword>
<dbReference type="InterPro" id="IPR001173">
    <property type="entry name" value="Glyco_trans_2-like"/>
</dbReference>
<accession>A0A3N4NMF9</accession>
<keyword evidence="2 4" id="KW-0808">Transferase</keyword>
<dbReference type="PANTHER" id="PTHR22916:SF51">
    <property type="entry name" value="GLYCOSYLTRANSFERASE EPSH-RELATED"/>
    <property type="match status" value="1"/>
</dbReference>
<organism evidence="4 5">
    <name type="scientific">Aureibaculum marinum</name>
    <dbReference type="NCBI Taxonomy" id="2487930"/>
    <lineage>
        <taxon>Bacteria</taxon>
        <taxon>Pseudomonadati</taxon>
        <taxon>Bacteroidota</taxon>
        <taxon>Flavobacteriia</taxon>
        <taxon>Flavobacteriales</taxon>
        <taxon>Flavobacteriaceae</taxon>
        <taxon>Aureibaculum</taxon>
    </lineage>
</organism>
<dbReference type="CDD" id="cd00761">
    <property type="entry name" value="Glyco_tranf_GTA_type"/>
    <property type="match status" value="1"/>
</dbReference>
<protein>
    <submittedName>
        <fullName evidence="4">Glycosyltransferase</fullName>
    </submittedName>
</protein>
<dbReference type="GO" id="GO:0016758">
    <property type="term" value="F:hexosyltransferase activity"/>
    <property type="evidence" value="ECO:0007669"/>
    <property type="project" value="UniProtKB-ARBA"/>
</dbReference>
<keyword evidence="5" id="KW-1185">Reference proteome</keyword>
<dbReference type="OrthoDB" id="396512at2"/>
<sequence>MVVKIKLSFVIPLYNAEKYIEQCINSIINQSLKEEEFEIIIINDGSIDNSLSKAIEISKNYKNVEVYDQINKGVSATRNRGIDLARGTYIWFIDSDDYIISDTANELLSFAEDNSLDILEFKMIRTESRVLNKTINKGVNRSEVKILDGKEYSSKVDLSDSTCTNLYRRKFIIDSEVRFIEGKIMEDMTFNAELFPQAKRIAFYPLDAYRYVINPNSIWTNKESKAYRKSIEDFIFMTKKFSNFIEEYKKEGIDTNLIKNKQQEMLYNISKRLLLCDFKLSEIKLKIDDLSSHNLYPINPYLGHSYYKKLETFLFNKKYLFLLSVLLYRLFKRPINYFIIKNHQRKREKRIKEIVVKFEEEKVAI</sequence>
<gene>
    <name evidence="4" type="ORF">EGM88_12365</name>
</gene>
<dbReference type="EMBL" id="RPFJ01000018">
    <property type="protein sequence ID" value="RPD94366.1"/>
    <property type="molecule type" value="Genomic_DNA"/>
</dbReference>
<evidence type="ECO:0000259" key="3">
    <source>
        <dbReference type="Pfam" id="PF00535"/>
    </source>
</evidence>
<evidence type="ECO:0000313" key="4">
    <source>
        <dbReference type="EMBL" id="RPD94366.1"/>
    </source>
</evidence>